<dbReference type="InterPro" id="IPR052707">
    <property type="entry name" value="OsmC_Ohr_Peroxiredoxin"/>
</dbReference>
<evidence type="ECO:0000313" key="2">
    <source>
        <dbReference type="Proteomes" id="UP000670776"/>
    </source>
</evidence>
<accession>A0ABS4BUN7</accession>
<dbReference type="SUPFAM" id="SSF82784">
    <property type="entry name" value="OsmC-like"/>
    <property type="match status" value="1"/>
</dbReference>
<dbReference type="Pfam" id="PF02566">
    <property type="entry name" value="OsmC"/>
    <property type="match status" value="1"/>
</dbReference>
<organism evidence="1 2">
    <name type="scientific">Mariniflexile gromovii</name>
    <dbReference type="NCBI Taxonomy" id="362523"/>
    <lineage>
        <taxon>Bacteria</taxon>
        <taxon>Pseudomonadati</taxon>
        <taxon>Bacteroidota</taxon>
        <taxon>Flavobacteriia</taxon>
        <taxon>Flavobacteriales</taxon>
        <taxon>Flavobacteriaceae</taxon>
        <taxon>Mariniflexile</taxon>
    </lineage>
</organism>
<dbReference type="Proteomes" id="UP000670776">
    <property type="component" value="Unassembled WGS sequence"/>
</dbReference>
<dbReference type="PANTHER" id="PTHR42830:SF1">
    <property type="entry name" value="OSMOTICALLY INDUCIBLE FAMILY PROTEIN"/>
    <property type="match status" value="1"/>
</dbReference>
<comment type="caution">
    <text evidence="1">The sequence shown here is derived from an EMBL/GenBank/DDBJ whole genome shotgun (WGS) entry which is preliminary data.</text>
</comment>
<dbReference type="PANTHER" id="PTHR42830">
    <property type="entry name" value="OSMOTICALLY INDUCIBLE FAMILY PROTEIN"/>
    <property type="match status" value="1"/>
</dbReference>
<protein>
    <submittedName>
        <fullName evidence="1">OsmC family peroxiredoxin</fullName>
    </submittedName>
</protein>
<dbReference type="EMBL" id="JAGJCB010000009">
    <property type="protein sequence ID" value="MBP0904304.1"/>
    <property type="molecule type" value="Genomic_DNA"/>
</dbReference>
<keyword evidence="2" id="KW-1185">Reference proteome</keyword>
<dbReference type="InterPro" id="IPR003718">
    <property type="entry name" value="OsmC/Ohr_fam"/>
</dbReference>
<reference evidence="1 2" key="1">
    <citation type="submission" date="2021-04" db="EMBL/GenBank/DDBJ databases">
        <title>Mariniflexile gromovii gen. nov., sp. nov., a gliding bacterium isolated from the sea urchin Strongylocentrotus intermedius.</title>
        <authorList>
            <person name="Ko S."/>
            <person name="Le V."/>
            <person name="Ahn C.-Y."/>
            <person name="Oh H.-M."/>
        </authorList>
    </citation>
    <scope>NUCLEOTIDE SEQUENCE [LARGE SCALE GENOMIC DNA]</scope>
    <source>
        <strain evidence="1 2">KCTC 12570</strain>
    </source>
</reference>
<name>A0ABS4BUN7_9FLAO</name>
<gene>
    <name evidence="1" type="ORF">J8H85_10735</name>
</gene>
<evidence type="ECO:0000313" key="1">
    <source>
        <dbReference type="EMBL" id="MBP0904304.1"/>
    </source>
</evidence>
<proteinExistence type="predicted"/>
<dbReference type="InterPro" id="IPR036102">
    <property type="entry name" value="OsmC/Ohrsf"/>
</dbReference>
<dbReference type="InterPro" id="IPR019904">
    <property type="entry name" value="Peroxiredoxin_OsmC"/>
</dbReference>
<dbReference type="RefSeq" id="WP_209655198.1">
    <property type="nucleotide sequence ID" value="NZ_JAGJCB010000009.1"/>
</dbReference>
<dbReference type="NCBIfam" id="TIGR03562">
    <property type="entry name" value="osmo_induc_OsmC"/>
    <property type="match status" value="1"/>
</dbReference>
<sequence>MKRKATAIWYGTGKDGSGHLKTPNSVLDATQFSFKSRFADGKGTNPEELLAASHASCFTMKLSFVIQEHGFIPERIETTCEISLENGSITRSHLIVEAKILGIGKDIFENSALEAKDNCPIGKALNTQITLDTNLINQ</sequence>
<dbReference type="InterPro" id="IPR015946">
    <property type="entry name" value="KH_dom-like_a/b"/>
</dbReference>
<dbReference type="Gene3D" id="3.30.300.20">
    <property type="match status" value="1"/>
</dbReference>